<keyword evidence="3" id="KW-0119">Carbohydrate metabolism</keyword>
<evidence type="ECO:0000256" key="1">
    <source>
        <dbReference type="ARBA" id="ARBA00022737"/>
    </source>
</evidence>
<sequence>MINIRGFRLNKLLAIVVVGLSMVAGLLVVVAPQGAGAAEPVALTVTGDGVEKTVQFTLAELQALPQKTYTYSGYNHWPSLQIFKDMKGPTLKTILDAAGLKDNATMIRCKLSDDVYSEFTKAQLLDEPRYYFPDGEDEDNLGKWPPTRSERGKVPVETMLALNESNGKIIYGQCALNEPTCCKNQMLGGLCEGGTIEVFTAPPAQWEAPSADPAPGHVATGTKVTLQHRDGTPYHAIVYYTLDGSGPAYGSDIFNISYPTFQPELNKPIPINGSMVIKTKTIGMGKLDSEVVTYQYNTGLPAQSGAVEENTAGKPADADKAGANKLDNAAEDKAAAAPAGDFADIDGHWARDDIKALVAGGVIDGTGAAFNPEEKTTRAQFAQWLVRALRIEVKPGVALSFSDVPAGAWYHDDVAAAVKAGLLMGVDDNTFAPDESITREQIAVIITRALKMKITEDLSHSITDQGIDKFTDKEDISPWARQDIALAVSCGIISGMGDGTFAPQATATRAEAAVMVLRLYKQVQ</sequence>
<dbReference type="PROSITE" id="PS51272">
    <property type="entry name" value="SLH"/>
    <property type="match status" value="3"/>
</dbReference>
<dbReference type="InterPro" id="IPR051465">
    <property type="entry name" value="Cell_Envelope_Struct_Comp"/>
</dbReference>
<keyword evidence="3" id="KW-0624">Polysaccharide degradation</keyword>
<dbReference type="Pfam" id="PF00395">
    <property type="entry name" value="SLH"/>
    <property type="match status" value="3"/>
</dbReference>
<dbReference type="InterPro" id="IPR001119">
    <property type="entry name" value="SLH_dom"/>
</dbReference>
<evidence type="ECO:0000313" key="3">
    <source>
        <dbReference type="EMBL" id="TEB08011.1"/>
    </source>
</evidence>
<dbReference type="EC" id="3.2.1.8" evidence="3"/>
<reference evidence="3 4" key="1">
    <citation type="journal article" date="2018" name="Environ. Microbiol.">
        <title>Novel energy conservation strategies and behaviour of Pelotomaculum schinkii driving syntrophic propionate catabolism.</title>
        <authorList>
            <person name="Hidalgo-Ahumada C.A.P."/>
            <person name="Nobu M.K."/>
            <person name="Narihiro T."/>
            <person name="Tamaki H."/>
            <person name="Liu W.T."/>
            <person name="Kamagata Y."/>
            <person name="Stams A.J.M."/>
            <person name="Imachi H."/>
            <person name="Sousa D.Z."/>
        </authorList>
    </citation>
    <scope>NUCLEOTIDE SEQUENCE [LARGE SCALE GENOMIC DNA]</scope>
    <source>
        <strain evidence="3 4">HH</strain>
    </source>
</reference>
<dbReference type="GO" id="GO:0045493">
    <property type="term" value="P:xylan catabolic process"/>
    <property type="evidence" value="ECO:0007669"/>
    <property type="project" value="UniProtKB-KW"/>
</dbReference>
<protein>
    <submittedName>
        <fullName evidence="3">Endo-1,4-beta-xylanase A</fullName>
        <ecNumber evidence="3">3.2.1.8</ecNumber>
    </submittedName>
</protein>
<dbReference type="InterPro" id="IPR059177">
    <property type="entry name" value="GH29D-like_dom"/>
</dbReference>
<dbReference type="PANTHER" id="PTHR43308">
    <property type="entry name" value="OUTER MEMBRANE PROTEIN ALPHA-RELATED"/>
    <property type="match status" value="1"/>
</dbReference>
<keyword evidence="3" id="KW-0326">Glycosidase</keyword>
<dbReference type="RefSeq" id="WP_190239767.1">
    <property type="nucleotide sequence ID" value="NZ_QFGA01000001.1"/>
</dbReference>
<dbReference type="AlphaFoldDB" id="A0A4Y7RGV0"/>
<keyword evidence="3" id="KW-0378">Hydrolase</keyword>
<dbReference type="PANTHER" id="PTHR43308:SF5">
    <property type="entry name" value="S-LAYER PROTEIN _ PEPTIDOGLYCAN ENDO-BETA-N-ACETYLGLUCOSAMINIDASE"/>
    <property type="match status" value="1"/>
</dbReference>
<feature type="domain" description="SLH" evidence="2">
    <location>
        <begin position="337"/>
        <end position="395"/>
    </location>
</feature>
<feature type="domain" description="SLH" evidence="2">
    <location>
        <begin position="397"/>
        <end position="460"/>
    </location>
</feature>
<dbReference type="Gene3D" id="3.90.420.10">
    <property type="entry name" value="Oxidoreductase, molybdopterin-binding domain"/>
    <property type="match status" value="1"/>
</dbReference>
<keyword evidence="1" id="KW-0677">Repeat</keyword>
<dbReference type="InterPro" id="IPR036374">
    <property type="entry name" value="OxRdtase_Mopterin-bd_sf"/>
</dbReference>
<organism evidence="3 4">
    <name type="scientific">Pelotomaculum schinkii</name>
    <dbReference type="NCBI Taxonomy" id="78350"/>
    <lineage>
        <taxon>Bacteria</taxon>
        <taxon>Bacillati</taxon>
        <taxon>Bacillota</taxon>
        <taxon>Clostridia</taxon>
        <taxon>Eubacteriales</taxon>
        <taxon>Desulfotomaculaceae</taxon>
        <taxon>Pelotomaculum</taxon>
    </lineage>
</organism>
<dbReference type="Proteomes" id="UP000298324">
    <property type="component" value="Unassembled WGS sequence"/>
</dbReference>
<dbReference type="SUPFAM" id="SSF56524">
    <property type="entry name" value="Oxidoreductase molybdopterin-binding domain"/>
    <property type="match status" value="1"/>
</dbReference>
<proteinExistence type="predicted"/>
<dbReference type="EMBL" id="QFGA01000001">
    <property type="protein sequence ID" value="TEB08011.1"/>
    <property type="molecule type" value="Genomic_DNA"/>
</dbReference>
<dbReference type="Pfam" id="PF13290">
    <property type="entry name" value="CHB_HEX_C_1"/>
    <property type="match status" value="1"/>
</dbReference>
<comment type="caution">
    <text evidence="3">The sequence shown here is derived from an EMBL/GenBank/DDBJ whole genome shotgun (WGS) entry which is preliminary data.</text>
</comment>
<accession>A0A4Y7RGV0</accession>
<keyword evidence="3" id="KW-0858">Xylan degradation</keyword>
<keyword evidence="4" id="KW-1185">Reference proteome</keyword>
<gene>
    <name evidence="3" type="primary">xynA1_9</name>
    <name evidence="3" type="ORF">Psch_01566</name>
</gene>
<evidence type="ECO:0000313" key="4">
    <source>
        <dbReference type="Proteomes" id="UP000298324"/>
    </source>
</evidence>
<name>A0A4Y7RGV0_9FIRM</name>
<evidence type="ECO:0000259" key="2">
    <source>
        <dbReference type="PROSITE" id="PS51272"/>
    </source>
</evidence>
<feature type="domain" description="SLH" evidence="2">
    <location>
        <begin position="467"/>
        <end position="524"/>
    </location>
</feature>
<dbReference type="GO" id="GO:0031176">
    <property type="term" value="F:endo-1,4-beta-xylanase activity"/>
    <property type="evidence" value="ECO:0007669"/>
    <property type="project" value="UniProtKB-EC"/>
</dbReference>